<evidence type="ECO:0000256" key="5">
    <source>
        <dbReference type="ARBA" id="ARBA00035661"/>
    </source>
</evidence>
<evidence type="ECO:0000313" key="7">
    <source>
        <dbReference type="Proteomes" id="UP000079169"/>
    </source>
</evidence>
<dbReference type="PANTHER" id="PTHR22146">
    <property type="entry name" value="CAT EYE SYNDROME CRITICAL REGION PROTEIN 6"/>
    <property type="match status" value="1"/>
</dbReference>
<dbReference type="Pfam" id="PF10629">
    <property type="entry name" value="CMI2B-like"/>
    <property type="match status" value="1"/>
</dbReference>
<proteinExistence type="inferred from homology"/>
<gene>
    <name evidence="8" type="primary">LOC113465605</name>
</gene>
<keyword evidence="2" id="KW-0963">Cytoplasm</keyword>
<comment type="subcellular location">
    <subcellularLocation>
        <location evidence="1">Cytoplasm</location>
        <location evidence="1">Cytoskeleton</location>
        <location evidence="1">Cilium axoneme</location>
    </subcellularLocation>
</comment>
<dbReference type="RefSeq" id="XP_026676060.1">
    <property type="nucleotide sequence ID" value="XM_026820259.1"/>
</dbReference>
<keyword evidence="3" id="KW-0206">Cytoskeleton</keyword>
<keyword evidence="7" id="KW-1185">Reference proteome</keyword>
<evidence type="ECO:0000256" key="4">
    <source>
        <dbReference type="ARBA" id="ARBA00023273"/>
    </source>
</evidence>
<evidence type="ECO:0000259" key="6">
    <source>
        <dbReference type="Pfam" id="PF10629"/>
    </source>
</evidence>
<dbReference type="PaxDb" id="121845-A0A3Q0IP22"/>
<feature type="domain" description="Ciliary microtubule inner protein 2A-C-like" evidence="6">
    <location>
        <begin position="13"/>
        <end position="43"/>
    </location>
</feature>
<dbReference type="GeneID" id="113465605"/>
<dbReference type="GO" id="GO:0005930">
    <property type="term" value="C:axoneme"/>
    <property type="evidence" value="ECO:0007669"/>
    <property type="project" value="UniProtKB-SubCell"/>
</dbReference>
<dbReference type="Proteomes" id="UP000079169">
    <property type="component" value="Unplaced"/>
</dbReference>
<dbReference type="InterPro" id="IPR018902">
    <property type="entry name" value="CMI2A-C-like_dom"/>
</dbReference>
<keyword evidence="4" id="KW-0966">Cell projection</keyword>
<evidence type="ECO:0000256" key="2">
    <source>
        <dbReference type="ARBA" id="ARBA00022490"/>
    </source>
</evidence>
<dbReference type="AlphaFoldDB" id="A0A3Q0IP22"/>
<dbReference type="KEGG" id="dci:113465605"/>
<dbReference type="GO" id="GO:0015630">
    <property type="term" value="C:microtubule cytoskeleton"/>
    <property type="evidence" value="ECO:0007669"/>
    <property type="project" value="UniProtKB-ARBA"/>
</dbReference>
<evidence type="ECO:0000256" key="3">
    <source>
        <dbReference type="ARBA" id="ARBA00023212"/>
    </source>
</evidence>
<sequence>MCSNLSSLSRPTYLIPGYTGHCPTLKFQFGKCYGTNTKEIIKDLYDIGVLHRYSYAPLDDQTKLESI</sequence>
<accession>A0A3Q0IP22</accession>
<organism evidence="7 8">
    <name type="scientific">Diaphorina citri</name>
    <name type="common">Asian citrus psyllid</name>
    <dbReference type="NCBI Taxonomy" id="121845"/>
    <lineage>
        <taxon>Eukaryota</taxon>
        <taxon>Metazoa</taxon>
        <taxon>Ecdysozoa</taxon>
        <taxon>Arthropoda</taxon>
        <taxon>Hexapoda</taxon>
        <taxon>Insecta</taxon>
        <taxon>Pterygota</taxon>
        <taxon>Neoptera</taxon>
        <taxon>Paraneoptera</taxon>
        <taxon>Hemiptera</taxon>
        <taxon>Sternorrhyncha</taxon>
        <taxon>Psylloidea</taxon>
        <taxon>Psyllidae</taxon>
        <taxon>Diaphorininae</taxon>
        <taxon>Diaphorina</taxon>
    </lineage>
</organism>
<evidence type="ECO:0000256" key="1">
    <source>
        <dbReference type="ARBA" id="ARBA00004430"/>
    </source>
</evidence>
<evidence type="ECO:0000313" key="8">
    <source>
        <dbReference type="RefSeq" id="XP_026676060.1"/>
    </source>
</evidence>
<name>A0A3Q0IP22_DIACI</name>
<protein>
    <submittedName>
        <fullName evidence="8">Uncharacterized protein LOC113465605</fullName>
    </submittedName>
</protein>
<reference evidence="8" key="1">
    <citation type="submission" date="2025-08" db="UniProtKB">
        <authorList>
            <consortium name="RefSeq"/>
        </authorList>
    </citation>
    <scope>IDENTIFICATION</scope>
</reference>
<dbReference type="PANTHER" id="PTHR22146:SF17">
    <property type="entry name" value="PROTEIN FAM166B-LIKE PROTEIN"/>
    <property type="match status" value="1"/>
</dbReference>
<comment type="similarity">
    <text evidence="5">Belongs to the CIMIP2 family.</text>
</comment>